<evidence type="ECO:0000256" key="1">
    <source>
        <dbReference type="ARBA" id="ARBA00023015"/>
    </source>
</evidence>
<reference evidence="5 6" key="1">
    <citation type="submission" date="2016-03" db="EMBL/GenBank/DDBJ databases">
        <title>Draft genome sequence of Flavobacterium fryxellicola DSM 16209.</title>
        <authorList>
            <person name="Shin S.-K."/>
            <person name="Yi H."/>
        </authorList>
    </citation>
    <scope>NUCLEOTIDE SEQUENCE [LARGE SCALE GENOMIC DNA]</scope>
    <source>
        <strain evidence="5 6">DSM 16209</strain>
    </source>
</reference>
<dbReference type="PROSITE" id="PS01117">
    <property type="entry name" value="HTH_MARR_1"/>
    <property type="match status" value="1"/>
</dbReference>
<dbReference type="PROSITE" id="PS50995">
    <property type="entry name" value="HTH_MARR_2"/>
    <property type="match status" value="1"/>
</dbReference>
<organism evidence="5 6">
    <name type="scientific">Flavobacterium fryxellicola</name>
    <dbReference type="NCBI Taxonomy" id="249352"/>
    <lineage>
        <taxon>Bacteria</taxon>
        <taxon>Pseudomonadati</taxon>
        <taxon>Bacteroidota</taxon>
        <taxon>Flavobacteriia</taxon>
        <taxon>Flavobacteriales</taxon>
        <taxon>Flavobacteriaceae</taxon>
        <taxon>Flavobacterium</taxon>
    </lineage>
</organism>
<dbReference type="GO" id="GO:0003700">
    <property type="term" value="F:DNA-binding transcription factor activity"/>
    <property type="evidence" value="ECO:0007669"/>
    <property type="project" value="InterPro"/>
</dbReference>
<gene>
    <name evidence="5" type="ORF">FBFR_06470</name>
</gene>
<sequence>MKDKTIDYILRATWQAVSRMYNEEASKYGATMATGFALLSMDKEKGTPSTSLGPKMGMEATSLTRTLKSMEEKGLIIRKKNPEDGRGVLIYLTEFGKEKRELSKNTVLKFNDAVKQSIPEEKLMHFIEVADIINELILDKNIFNRTSASELVHQSEKIENETPKIVSNS</sequence>
<evidence type="ECO:0000313" key="6">
    <source>
        <dbReference type="Proteomes" id="UP000077164"/>
    </source>
</evidence>
<comment type="caution">
    <text evidence="5">The sequence shown here is derived from an EMBL/GenBank/DDBJ whole genome shotgun (WGS) entry which is preliminary data.</text>
</comment>
<evidence type="ECO:0000259" key="4">
    <source>
        <dbReference type="PROSITE" id="PS50995"/>
    </source>
</evidence>
<keyword evidence="6" id="KW-1185">Reference proteome</keyword>
<dbReference type="PANTHER" id="PTHR42756:SF1">
    <property type="entry name" value="TRANSCRIPTIONAL REPRESSOR OF EMRAB OPERON"/>
    <property type="match status" value="1"/>
</dbReference>
<keyword evidence="1" id="KW-0805">Transcription regulation</keyword>
<dbReference type="Gene3D" id="1.10.10.10">
    <property type="entry name" value="Winged helix-like DNA-binding domain superfamily/Winged helix DNA-binding domain"/>
    <property type="match status" value="1"/>
</dbReference>
<dbReference type="InterPro" id="IPR000835">
    <property type="entry name" value="HTH_MarR-typ"/>
</dbReference>
<evidence type="ECO:0000256" key="2">
    <source>
        <dbReference type="ARBA" id="ARBA00023125"/>
    </source>
</evidence>
<dbReference type="SUPFAM" id="SSF46785">
    <property type="entry name" value="Winged helix' DNA-binding domain"/>
    <property type="match status" value="1"/>
</dbReference>
<dbReference type="GO" id="GO:0003677">
    <property type="term" value="F:DNA binding"/>
    <property type="evidence" value="ECO:0007669"/>
    <property type="project" value="UniProtKB-KW"/>
</dbReference>
<dbReference type="EMBL" id="LVJE01000010">
    <property type="protein sequence ID" value="OAB29086.1"/>
    <property type="molecule type" value="Genomic_DNA"/>
</dbReference>
<dbReference type="AlphaFoldDB" id="A0A167Y6U7"/>
<dbReference type="PANTHER" id="PTHR42756">
    <property type="entry name" value="TRANSCRIPTIONAL REGULATOR, MARR"/>
    <property type="match status" value="1"/>
</dbReference>
<dbReference type="InterPro" id="IPR036388">
    <property type="entry name" value="WH-like_DNA-bd_sf"/>
</dbReference>
<dbReference type="STRING" id="249352.SAMN05444395_102146"/>
<dbReference type="Proteomes" id="UP000077164">
    <property type="component" value="Unassembled WGS sequence"/>
</dbReference>
<evidence type="ECO:0000256" key="3">
    <source>
        <dbReference type="ARBA" id="ARBA00023163"/>
    </source>
</evidence>
<dbReference type="PRINTS" id="PR00598">
    <property type="entry name" value="HTHMARR"/>
</dbReference>
<accession>A0A167Y6U7</accession>
<keyword evidence="2" id="KW-0238">DNA-binding</keyword>
<keyword evidence="3" id="KW-0804">Transcription</keyword>
<name>A0A167Y6U7_9FLAO</name>
<proteinExistence type="predicted"/>
<protein>
    <submittedName>
        <fullName evidence="5">MarR family transcriptional regulator</fullName>
    </submittedName>
</protein>
<dbReference type="RefSeq" id="WP_066078491.1">
    <property type="nucleotide sequence ID" value="NZ_FRDK01000002.1"/>
</dbReference>
<evidence type="ECO:0000313" key="5">
    <source>
        <dbReference type="EMBL" id="OAB29086.1"/>
    </source>
</evidence>
<dbReference type="InterPro" id="IPR023187">
    <property type="entry name" value="Tscrpt_reg_MarR-type_CS"/>
</dbReference>
<dbReference type="InterPro" id="IPR036390">
    <property type="entry name" value="WH_DNA-bd_sf"/>
</dbReference>
<dbReference type="Pfam" id="PF01047">
    <property type="entry name" value="MarR"/>
    <property type="match status" value="1"/>
</dbReference>
<dbReference type="OrthoDB" id="1467380at2"/>
<feature type="domain" description="HTH marR-type" evidence="4">
    <location>
        <begin position="3"/>
        <end position="135"/>
    </location>
</feature>
<dbReference type="SMART" id="SM00347">
    <property type="entry name" value="HTH_MARR"/>
    <property type="match status" value="1"/>
</dbReference>